<dbReference type="Gene3D" id="3.40.50.150">
    <property type="entry name" value="Vaccinia Virus protein VP39"/>
    <property type="match status" value="1"/>
</dbReference>
<comment type="caution">
    <text evidence="6">Lacks conserved residue(s) required for the propagation of feature annotation.</text>
</comment>
<feature type="active site" description="Nucleophile" evidence="6">
    <location>
        <position position="278"/>
    </location>
</feature>
<feature type="binding site" evidence="6">
    <location>
        <position position="176"/>
    </location>
    <ligand>
        <name>S-adenosyl-L-methionine</name>
        <dbReference type="ChEBI" id="CHEBI:59789"/>
    </ligand>
</feature>
<dbReference type="PANTHER" id="PTHR22808:SF1">
    <property type="entry name" value="RNA CYTOSINE-C(5)-METHYLTRANSFERASE NSUN2-RELATED"/>
    <property type="match status" value="1"/>
</dbReference>
<dbReference type="SUPFAM" id="SSF53335">
    <property type="entry name" value="S-adenosyl-L-methionine-dependent methyltransferases"/>
    <property type="match status" value="1"/>
</dbReference>
<evidence type="ECO:0000256" key="4">
    <source>
        <dbReference type="ARBA" id="ARBA00022691"/>
    </source>
</evidence>
<feature type="domain" description="SAM-dependent MTase RsmB/NOP-type" evidence="7">
    <location>
        <begin position="43"/>
        <end position="392"/>
    </location>
</feature>
<keyword evidence="5 6" id="KW-0694">RNA-binding</keyword>
<evidence type="ECO:0000259" key="7">
    <source>
        <dbReference type="PROSITE" id="PS51686"/>
    </source>
</evidence>
<evidence type="ECO:0000256" key="6">
    <source>
        <dbReference type="PROSITE-ProRule" id="PRU01023"/>
    </source>
</evidence>
<dbReference type="PANTHER" id="PTHR22808">
    <property type="entry name" value="NCL1 YEAST -RELATED NOL1/NOP2/FMU SUN DOMAIN-CONTAINING"/>
    <property type="match status" value="1"/>
</dbReference>
<feature type="binding site" evidence="6">
    <location>
        <position position="225"/>
    </location>
    <ligand>
        <name>S-adenosyl-L-methionine</name>
        <dbReference type="ChEBI" id="CHEBI:59789"/>
    </ligand>
</feature>
<comment type="similarity">
    <text evidence="1 6">Belongs to the class I-like SAM-binding methyltransferase superfamily. RsmB/NOP family.</text>
</comment>
<dbReference type="AlphaFoldDB" id="A0AAU9IV25"/>
<evidence type="ECO:0000256" key="1">
    <source>
        <dbReference type="ARBA" id="ARBA00007494"/>
    </source>
</evidence>
<keyword evidence="2 6" id="KW-0489">Methyltransferase</keyword>
<name>A0AAU9IV25_9CILI</name>
<dbReference type="PRINTS" id="PR02008">
    <property type="entry name" value="RCMTFAMILY"/>
</dbReference>
<gene>
    <name evidence="8" type="ORF">BSTOLATCC_MIC18788</name>
</gene>
<dbReference type="PROSITE" id="PS51686">
    <property type="entry name" value="SAM_MT_RSMB_NOP"/>
    <property type="match status" value="1"/>
</dbReference>
<dbReference type="Proteomes" id="UP001162131">
    <property type="component" value="Unassembled WGS sequence"/>
</dbReference>
<dbReference type="Pfam" id="PF25376">
    <property type="entry name" value="Pre-PUA_NSUN2"/>
    <property type="match status" value="1"/>
</dbReference>
<dbReference type="EMBL" id="CAJZBQ010000018">
    <property type="protein sequence ID" value="CAG9317543.1"/>
    <property type="molecule type" value="Genomic_DNA"/>
</dbReference>
<reference evidence="8" key="1">
    <citation type="submission" date="2021-09" db="EMBL/GenBank/DDBJ databases">
        <authorList>
            <consortium name="AG Swart"/>
            <person name="Singh M."/>
            <person name="Singh A."/>
            <person name="Seah K."/>
            <person name="Emmerich C."/>
        </authorList>
    </citation>
    <scope>NUCLEOTIDE SEQUENCE</scope>
    <source>
        <strain evidence="8">ATCC30299</strain>
    </source>
</reference>
<dbReference type="GO" id="GO:0001510">
    <property type="term" value="P:RNA methylation"/>
    <property type="evidence" value="ECO:0007669"/>
    <property type="project" value="InterPro"/>
</dbReference>
<evidence type="ECO:0000256" key="3">
    <source>
        <dbReference type="ARBA" id="ARBA00022679"/>
    </source>
</evidence>
<dbReference type="InterPro" id="IPR049560">
    <property type="entry name" value="MeTrfase_RsmB-F_NOP2_cat"/>
</dbReference>
<keyword evidence="3 6" id="KW-0808">Transferase</keyword>
<dbReference type="InterPro" id="IPR029063">
    <property type="entry name" value="SAM-dependent_MTases_sf"/>
</dbReference>
<feature type="binding site" evidence="6">
    <location>
        <begin position="152"/>
        <end position="158"/>
    </location>
    <ligand>
        <name>S-adenosyl-L-methionine</name>
        <dbReference type="ChEBI" id="CHEBI:59789"/>
    </ligand>
</feature>
<evidence type="ECO:0000256" key="5">
    <source>
        <dbReference type="ARBA" id="ARBA00022884"/>
    </source>
</evidence>
<accession>A0AAU9IV25</accession>
<protein>
    <recommendedName>
        <fullName evidence="7">SAM-dependent MTase RsmB/NOP-type domain-containing protein</fullName>
    </recommendedName>
</protein>
<dbReference type="InterPro" id="IPR023267">
    <property type="entry name" value="RCMT"/>
</dbReference>
<dbReference type="GO" id="GO:0003723">
    <property type="term" value="F:RNA binding"/>
    <property type="evidence" value="ECO:0007669"/>
    <property type="project" value="UniProtKB-UniRule"/>
</dbReference>
<dbReference type="InterPro" id="IPR018314">
    <property type="entry name" value="RsmB/NOL1/NOP2-like_CS"/>
</dbReference>
<dbReference type="InterPro" id="IPR001678">
    <property type="entry name" value="MeTrfase_RsmB-F_NOP2_dom"/>
</dbReference>
<dbReference type="InterPro" id="IPR057285">
    <property type="entry name" value="Pre-PUA_NSUN2"/>
</dbReference>
<dbReference type="GO" id="GO:0008173">
    <property type="term" value="F:RNA methyltransferase activity"/>
    <property type="evidence" value="ECO:0007669"/>
    <property type="project" value="InterPro"/>
</dbReference>
<evidence type="ECO:0000313" key="8">
    <source>
        <dbReference type="EMBL" id="CAG9317543.1"/>
    </source>
</evidence>
<evidence type="ECO:0000313" key="9">
    <source>
        <dbReference type="Proteomes" id="UP001162131"/>
    </source>
</evidence>
<dbReference type="Pfam" id="PF01189">
    <property type="entry name" value="Methyltr_RsmB-F"/>
    <property type="match status" value="1"/>
</dbReference>
<organism evidence="8 9">
    <name type="scientific">Blepharisma stoltei</name>
    <dbReference type="NCBI Taxonomy" id="1481888"/>
    <lineage>
        <taxon>Eukaryota</taxon>
        <taxon>Sar</taxon>
        <taxon>Alveolata</taxon>
        <taxon>Ciliophora</taxon>
        <taxon>Postciliodesmatophora</taxon>
        <taxon>Heterotrichea</taxon>
        <taxon>Heterotrichida</taxon>
        <taxon>Blepharismidae</taxon>
        <taxon>Blepharisma</taxon>
    </lineage>
</organism>
<dbReference type="PROSITE" id="PS01153">
    <property type="entry name" value="NOL1_NOP2_SUN"/>
    <property type="match status" value="1"/>
</dbReference>
<proteinExistence type="inferred from homology"/>
<evidence type="ECO:0000256" key="2">
    <source>
        <dbReference type="ARBA" id="ARBA00022603"/>
    </source>
</evidence>
<sequence>MEQDPSLPKKKQKTENRDTKENSILREFYWNQLSISEADFQDFWTIIKTPLPVTFRINPTQKNYQALIDKLNSPDFNTEVFQVRQIPWYPGLLAYEANSNRTELRKVESVKSFHSYLLKANDSGLITRQELVSMIPPLVLNLQQGQTVLDICAAPGSKTAQIIELINGKGLVVANEIDKDRAYMLIHQLHRSNTSCMVVVNHPAQNLPNIQNAGLAFQFDRVLCDVPCTGDGAIRKMPQRWKNWNIKDGHSMFGLQSEILTRALQLCKVGGFVCYSTCSLNPIENEAVVAGIFRKFGDSLKIMNLHEKMAEICPGFIIRKGLRSWKMLGGHRKREQKIFEEYKSYQEIPETTKYITEEMFPINVPADIENTIRIMPNDQNTGGFYIALLYKSAEIPTEVCEADTMKIDNEETKAPKKHKNDNREAVVFKELPESSEAYLLIKDCYGFENSQEGSLFYTNESCKNIFYASSYVKSLLENDPERKLSIFNIGVQAFTKNREKESSSSCIYRPMQDALPFISKNINKRKVSCRDTQALKQLINNGSVLIENINDKECSSFFTDLGYYVINFSEISEDVVILKLSSTKLTSMIPKEHIESLKIRYTILE</sequence>
<comment type="caution">
    <text evidence="8">The sequence shown here is derived from an EMBL/GenBank/DDBJ whole genome shotgun (WGS) entry which is preliminary data.</text>
</comment>
<keyword evidence="4 6" id="KW-0949">S-adenosyl-L-methionine</keyword>
<keyword evidence="9" id="KW-1185">Reference proteome</keyword>